<evidence type="ECO:0000313" key="8">
    <source>
        <dbReference type="RefSeq" id="XP_033533441.1"/>
    </source>
</evidence>
<dbReference type="PANTHER" id="PTHR12542:SF41">
    <property type="entry name" value="EXOCYST COMPLEX COMPONENT 7"/>
    <property type="match status" value="1"/>
</dbReference>
<dbReference type="AlphaFoldDB" id="A0A6G1G1K9"/>
<dbReference type="SUPFAM" id="SSF74788">
    <property type="entry name" value="Cullin repeat-like"/>
    <property type="match status" value="1"/>
</dbReference>
<evidence type="ECO:0000313" key="7">
    <source>
        <dbReference type="Proteomes" id="UP000504638"/>
    </source>
</evidence>
<dbReference type="InterPro" id="IPR004140">
    <property type="entry name" value="Exo70"/>
</dbReference>
<dbReference type="InterPro" id="IPR016159">
    <property type="entry name" value="Cullin_repeat-like_dom_sf"/>
</dbReference>
<keyword evidence="2 4" id="KW-0813">Transport</keyword>
<dbReference type="Pfam" id="PF20669">
    <property type="entry name" value="Exo70_N"/>
    <property type="match status" value="1"/>
</dbReference>
<dbReference type="RefSeq" id="XP_033533441.1">
    <property type="nucleotide sequence ID" value="XM_033679647.1"/>
</dbReference>
<dbReference type="GO" id="GO:0000145">
    <property type="term" value="C:exocyst"/>
    <property type="evidence" value="ECO:0007669"/>
    <property type="project" value="InterPro"/>
</dbReference>
<evidence type="ECO:0000259" key="5">
    <source>
        <dbReference type="Pfam" id="PF03081"/>
    </source>
</evidence>
<dbReference type="InterPro" id="IPR046364">
    <property type="entry name" value="Exo70_C"/>
</dbReference>
<proteinExistence type="inferred from homology"/>
<feature type="domain" description="Exocyst complex subunit Exo70 C-terminal" evidence="5">
    <location>
        <begin position="247"/>
        <end position="624"/>
    </location>
</feature>
<evidence type="ECO:0000256" key="1">
    <source>
        <dbReference type="ARBA" id="ARBA00006756"/>
    </source>
</evidence>
<dbReference type="PANTHER" id="PTHR12542">
    <property type="entry name" value="EXOCYST COMPLEX PROTEIN EXO70"/>
    <property type="match status" value="1"/>
</dbReference>
<dbReference type="GO" id="GO:0006887">
    <property type="term" value="P:exocytosis"/>
    <property type="evidence" value="ECO:0007669"/>
    <property type="project" value="UniProtKB-KW"/>
</dbReference>
<evidence type="ECO:0000256" key="3">
    <source>
        <dbReference type="ARBA" id="ARBA00022483"/>
    </source>
</evidence>
<dbReference type="Proteomes" id="UP000504638">
    <property type="component" value="Unplaced"/>
</dbReference>
<dbReference type="GO" id="GO:0005546">
    <property type="term" value="F:phosphatidylinositol-4,5-bisphosphate binding"/>
    <property type="evidence" value="ECO:0007669"/>
    <property type="project" value="InterPro"/>
</dbReference>
<dbReference type="GO" id="GO:0015031">
    <property type="term" value="P:protein transport"/>
    <property type="evidence" value="ECO:0007669"/>
    <property type="project" value="UniProtKB-KW"/>
</dbReference>
<dbReference type="Pfam" id="PF03081">
    <property type="entry name" value="Exo70_C"/>
    <property type="match status" value="1"/>
</dbReference>
<evidence type="ECO:0000256" key="2">
    <source>
        <dbReference type="ARBA" id="ARBA00022448"/>
    </source>
</evidence>
<comment type="similarity">
    <text evidence="1 4">Belongs to the EXO70 family.</text>
</comment>
<comment type="subcellular location">
    <subcellularLocation>
        <location evidence="4">Bud</location>
    </subcellularLocation>
    <subcellularLocation>
        <location evidence="4">Bud neck</location>
    </subcellularLocation>
</comment>
<gene>
    <name evidence="6 8" type="ORF">P152DRAFT_459291</name>
</gene>
<protein>
    <recommendedName>
        <fullName evidence="4">Exocyst complex protein EXO70</fullName>
    </recommendedName>
</protein>
<name>A0A6G1G1K9_9PEZI</name>
<dbReference type="GeneID" id="54420217"/>
<keyword evidence="3 4" id="KW-0268">Exocytosis</keyword>
<dbReference type="GO" id="GO:0005935">
    <property type="term" value="C:cellular bud neck"/>
    <property type="evidence" value="ECO:0007669"/>
    <property type="project" value="UniProtKB-SubCell"/>
</dbReference>
<reference evidence="8" key="2">
    <citation type="submission" date="2020-04" db="EMBL/GenBank/DDBJ databases">
        <authorList>
            <consortium name="NCBI Genome Project"/>
        </authorList>
    </citation>
    <scope>NUCLEOTIDE SEQUENCE</scope>
    <source>
        <strain evidence="8">CBS 781.70</strain>
    </source>
</reference>
<reference evidence="8" key="3">
    <citation type="submission" date="2025-04" db="UniProtKB">
        <authorList>
            <consortium name="RefSeq"/>
        </authorList>
    </citation>
    <scope>IDENTIFICATION</scope>
    <source>
        <strain evidence="8">CBS 781.70</strain>
    </source>
</reference>
<evidence type="ECO:0000313" key="6">
    <source>
        <dbReference type="EMBL" id="KAF1811810.1"/>
    </source>
</evidence>
<sequence length="627" mass="69853">MPDVHRTALAEDSAEVEVLTANIDKLDGLRKKIQGSLNRLETNGKNMEDAIRPVYGNTSGLQTMNGNIDHVIDAIDRIFEPVEGARREERIVKAGPRQVGLPDYIASLERATRSLAELKNSNFQCNQQAMSEIETWLKGGTMQMEDIFRDTLREDARPVEPLHFITKQLPFPKIPQEKVTLLQTINTHIMDSVAQTSTQGKREYPSVKIYTDVRGEYIAISLRNLASASVSTARKTSPDTLYRRGTSGIGTYANCLAGLYVSEYENVYIIFPRDEWIRVFTTTCNSSFSEFNKTLRELNNHIKSNIITDCYLAFEIIEVIQKVSVDLERTTGSAMKVQLSDALKPIRDTAKAAVTMLLEDTRSRAQSLAVLPSDASTIPLTAEVMRRLQSLAGFLEPLTSVMRALGDGGWSASSSSAASSNKAFDVGADGPSLFAHYASDMLDALVGSLEGKAKQMKSRGVAGIFIANNVAVIDRGIRTSELASLLSGLAPKVEMWRKKSVQAYVDAWKECSILLFDVQYTNRAPRPPSTAATVDSAAMIKSMSSRDRDGVKEKFRQFNTSFDDLVSKHKQLKMEREVRSMVQTEITRLIEPMYGRFWDRYHEVDKGKGKHVKYDKQTLTSILQSLG</sequence>
<keyword evidence="4" id="KW-0653">Protein transport</keyword>
<organism evidence="6">
    <name type="scientific">Eremomyces bilateralis CBS 781.70</name>
    <dbReference type="NCBI Taxonomy" id="1392243"/>
    <lineage>
        <taxon>Eukaryota</taxon>
        <taxon>Fungi</taxon>
        <taxon>Dikarya</taxon>
        <taxon>Ascomycota</taxon>
        <taxon>Pezizomycotina</taxon>
        <taxon>Dothideomycetes</taxon>
        <taxon>Dothideomycetes incertae sedis</taxon>
        <taxon>Eremomycetales</taxon>
        <taxon>Eremomycetaceae</taxon>
        <taxon>Eremomyces</taxon>
    </lineage>
</organism>
<dbReference type="EMBL" id="ML975160">
    <property type="protein sequence ID" value="KAF1811810.1"/>
    <property type="molecule type" value="Genomic_DNA"/>
</dbReference>
<evidence type="ECO:0000256" key="4">
    <source>
        <dbReference type="RuleBase" id="RU365026"/>
    </source>
</evidence>
<keyword evidence="7" id="KW-1185">Reference proteome</keyword>
<reference evidence="6 8" key="1">
    <citation type="submission" date="2020-01" db="EMBL/GenBank/DDBJ databases">
        <authorList>
            <consortium name="DOE Joint Genome Institute"/>
            <person name="Haridas S."/>
            <person name="Albert R."/>
            <person name="Binder M."/>
            <person name="Bloem J."/>
            <person name="Labutti K."/>
            <person name="Salamov A."/>
            <person name="Andreopoulos B."/>
            <person name="Baker S.E."/>
            <person name="Barry K."/>
            <person name="Bills G."/>
            <person name="Bluhm B.H."/>
            <person name="Cannon C."/>
            <person name="Castanera R."/>
            <person name="Culley D.E."/>
            <person name="Daum C."/>
            <person name="Ezra D."/>
            <person name="Gonzalez J.B."/>
            <person name="Henrissat B."/>
            <person name="Kuo A."/>
            <person name="Liang C."/>
            <person name="Lipzen A."/>
            <person name="Lutzoni F."/>
            <person name="Magnuson J."/>
            <person name="Mondo S."/>
            <person name="Nolan M."/>
            <person name="Ohm R."/>
            <person name="Pangilinan J."/>
            <person name="Park H.-J."/>
            <person name="Ramirez L."/>
            <person name="Alfaro M."/>
            <person name="Sun H."/>
            <person name="Tritt A."/>
            <person name="Yoshinaga Y."/>
            <person name="Zwiers L.-H."/>
            <person name="Turgeon B.G."/>
            <person name="Goodwin S.B."/>
            <person name="Spatafora J.W."/>
            <person name="Crous P.W."/>
            <person name="Grigoriev I.V."/>
        </authorList>
    </citation>
    <scope>NUCLEOTIDE SEQUENCE</scope>
    <source>
        <strain evidence="6 8">CBS 781.70</strain>
    </source>
</reference>
<dbReference type="Gene3D" id="1.20.1280.170">
    <property type="entry name" value="Exocyst complex component Exo70"/>
    <property type="match status" value="1"/>
</dbReference>
<dbReference type="OrthoDB" id="1922221at2759"/>
<accession>A0A6G1G1K9</accession>
<comment type="function">
    <text evidence="4">Involved in the secretory pathway as part of the exocyst complex which tethers secretory vesicles to the sites of exocytosis. Also plays a role in the assembly of the exocyst.</text>
</comment>